<dbReference type="SUPFAM" id="SSF90257">
    <property type="entry name" value="Myosin rod fragments"/>
    <property type="match status" value="1"/>
</dbReference>
<comment type="caution">
    <text evidence="4">The sequence shown here is derived from an EMBL/GenBank/DDBJ whole genome shotgun (WGS) entry which is preliminary data.</text>
</comment>
<evidence type="ECO:0000313" key="5">
    <source>
        <dbReference type="Proteomes" id="UP000179059"/>
    </source>
</evidence>
<dbReference type="Gene3D" id="1.10.530.10">
    <property type="match status" value="1"/>
</dbReference>
<dbReference type="Pfam" id="PF13406">
    <property type="entry name" value="SLT_2"/>
    <property type="match status" value="1"/>
</dbReference>
<feature type="chain" id="PRO_5009582253" description="Transglycosylase SLT domain-containing protein" evidence="2">
    <location>
        <begin position="24"/>
        <end position="437"/>
    </location>
</feature>
<dbReference type="Proteomes" id="UP000179059">
    <property type="component" value="Unassembled WGS sequence"/>
</dbReference>
<feature type="domain" description="Transglycosylase SLT" evidence="3">
    <location>
        <begin position="201"/>
        <end position="399"/>
    </location>
</feature>
<dbReference type="InterPro" id="IPR031304">
    <property type="entry name" value="SLT_2"/>
</dbReference>
<dbReference type="Gene3D" id="6.10.250.3150">
    <property type="match status" value="1"/>
</dbReference>
<dbReference type="PANTHER" id="PTHR23159">
    <property type="entry name" value="CENTROSOMAL PROTEIN 2"/>
    <property type="match status" value="1"/>
</dbReference>
<keyword evidence="2" id="KW-0732">Signal</keyword>
<evidence type="ECO:0000313" key="4">
    <source>
        <dbReference type="EMBL" id="OGY97728.1"/>
    </source>
</evidence>
<accession>A0A1G2C8K5</accession>
<dbReference type="AlphaFoldDB" id="A0A1G2C8K5"/>
<feature type="coiled-coil region" evidence="1">
    <location>
        <begin position="44"/>
        <end position="85"/>
    </location>
</feature>
<keyword evidence="1" id="KW-0175">Coiled coil</keyword>
<sequence length="437" mass="46924">MSFAKAAVIAAAFLFFAVGQVLPPGPTTSAQSNSGSSAPNPEERAALEAELARLEAQIDQYQGQIETYQKQGKSLSTEVAKLNAQIASLNLQIKSIDLTLSKLGGQITATQAKIGDLEANISENQEALGELLQQMYESGSASIVEVLLQNPKLSDFFNDLNSYTLLQTSVHGTIRQITQLRDQLVGQKQELTEAKADAQTIKDFRVTQAGKVNSTKQQQSQLLAATKGQESKYQTLLTQTKQTAAQIRSRLFELLGGGSMTFEQAYNFAKVASGATGVRPALILAVLDRESALGQNVGQCDYRTAMHPTRDIPAFLQITAALGINPETTKVSCANADGAYGGAMGPAQFLPSTWLGFVERIKAISGRSVANPWNNADAFIASGLYLRDAGAATNERVAAAKYYCGGNYNRYVCLSVYAQKVLERAAQFQEDIKTIGG</sequence>
<evidence type="ECO:0000259" key="3">
    <source>
        <dbReference type="Pfam" id="PF13406"/>
    </source>
</evidence>
<dbReference type="STRING" id="1798647.A2855_00815"/>
<proteinExistence type="predicted"/>
<evidence type="ECO:0000256" key="2">
    <source>
        <dbReference type="SAM" id="SignalP"/>
    </source>
</evidence>
<dbReference type="PANTHER" id="PTHR23159:SF31">
    <property type="entry name" value="CENTROSOME-ASSOCIATED PROTEIN CEP250 ISOFORM X1"/>
    <property type="match status" value="1"/>
</dbReference>
<name>A0A1G2C8K5_9BACT</name>
<feature type="signal peptide" evidence="2">
    <location>
        <begin position="1"/>
        <end position="23"/>
    </location>
</feature>
<reference evidence="4 5" key="1">
    <citation type="journal article" date="2016" name="Nat. Commun.">
        <title>Thousands of microbial genomes shed light on interconnected biogeochemical processes in an aquifer system.</title>
        <authorList>
            <person name="Anantharaman K."/>
            <person name="Brown C.T."/>
            <person name="Hug L.A."/>
            <person name="Sharon I."/>
            <person name="Castelle C.J."/>
            <person name="Probst A.J."/>
            <person name="Thomas B.C."/>
            <person name="Singh A."/>
            <person name="Wilkins M.J."/>
            <person name="Karaoz U."/>
            <person name="Brodie E.L."/>
            <person name="Williams K.H."/>
            <person name="Hubbard S.S."/>
            <person name="Banfield J.F."/>
        </authorList>
    </citation>
    <scope>NUCLEOTIDE SEQUENCE [LARGE SCALE GENOMIC DNA]</scope>
</reference>
<evidence type="ECO:0000256" key="1">
    <source>
        <dbReference type="SAM" id="Coils"/>
    </source>
</evidence>
<protein>
    <recommendedName>
        <fullName evidence="3">Transglycosylase SLT domain-containing protein</fullName>
    </recommendedName>
</protein>
<gene>
    <name evidence="4" type="ORF">A2855_00815</name>
</gene>
<organism evidence="4 5">
    <name type="scientific">Candidatus Liptonbacteria bacterium RIFCSPHIGHO2_01_FULL_57_28</name>
    <dbReference type="NCBI Taxonomy" id="1798647"/>
    <lineage>
        <taxon>Bacteria</taxon>
        <taxon>Candidatus Liptoniibacteriota</taxon>
    </lineage>
</organism>
<dbReference type="SUPFAM" id="SSF53955">
    <property type="entry name" value="Lysozyme-like"/>
    <property type="match status" value="1"/>
</dbReference>
<dbReference type="InterPro" id="IPR023346">
    <property type="entry name" value="Lysozyme-like_dom_sf"/>
</dbReference>
<dbReference type="EMBL" id="MHKX01000025">
    <property type="protein sequence ID" value="OGY97728.1"/>
    <property type="molecule type" value="Genomic_DNA"/>
</dbReference>